<dbReference type="PANTHER" id="PTHR24305">
    <property type="entry name" value="CYTOCHROME P450"/>
    <property type="match status" value="1"/>
</dbReference>
<evidence type="ECO:0000256" key="1">
    <source>
        <dbReference type="ARBA" id="ARBA00001971"/>
    </source>
</evidence>
<dbReference type="PROSITE" id="PS00086">
    <property type="entry name" value="CYTOCHROME_P450"/>
    <property type="match status" value="1"/>
</dbReference>
<dbReference type="AlphaFoldDB" id="A0AAD5RPR7"/>
<evidence type="ECO:0000256" key="10">
    <source>
        <dbReference type="SAM" id="MobiDB-lite"/>
    </source>
</evidence>
<keyword evidence="3 8" id="KW-0349">Heme</keyword>
<evidence type="ECO:0000256" key="8">
    <source>
        <dbReference type="PIRSR" id="PIRSR602401-1"/>
    </source>
</evidence>
<dbReference type="Pfam" id="PF00067">
    <property type="entry name" value="p450"/>
    <property type="match status" value="1"/>
</dbReference>
<evidence type="ECO:0000256" key="5">
    <source>
        <dbReference type="ARBA" id="ARBA00023002"/>
    </source>
</evidence>
<gene>
    <name evidence="12" type="ORF">MKZ38_002574</name>
</gene>
<dbReference type="GO" id="GO:0004497">
    <property type="term" value="F:monooxygenase activity"/>
    <property type="evidence" value="ECO:0007669"/>
    <property type="project" value="UniProtKB-KW"/>
</dbReference>
<evidence type="ECO:0000256" key="4">
    <source>
        <dbReference type="ARBA" id="ARBA00022723"/>
    </source>
</evidence>
<dbReference type="InterPro" id="IPR001128">
    <property type="entry name" value="Cyt_P450"/>
</dbReference>
<dbReference type="Proteomes" id="UP001201980">
    <property type="component" value="Unassembled WGS sequence"/>
</dbReference>
<dbReference type="InterPro" id="IPR002401">
    <property type="entry name" value="Cyt_P450_E_grp-I"/>
</dbReference>
<comment type="cofactor">
    <cofactor evidence="1 8">
        <name>heme</name>
        <dbReference type="ChEBI" id="CHEBI:30413"/>
    </cofactor>
</comment>
<dbReference type="InterPro" id="IPR050121">
    <property type="entry name" value="Cytochrome_P450_monoxygenase"/>
</dbReference>
<dbReference type="InterPro" id="IPR017972">
    <property type="entry name" value="Cyt_P450_CS"/>
</dbReference>
<dbReference type="Gene3D" id="1.10.630.10">
    <property type="entry name" value="Cytochrome P450"/>
    <property type="match status" value="1"/>
</dbReference>
<protein>
    <recommendedName>
        <fullName evidence="14">Cytochrome P450</fullName>
    </recommendedName>
</protein>
<evidence type="ECO:0000256" key="3">
    <source>
        <dbReference type="ARBA" id="ARBA00022617"/>
    </source>
</evidence>
<evidence type="ECO:0000256" key="7">
    <source>
        <dbReference type="ARBA" id="ARBA00023033"/>
    </source>
</evidence>
<keyword evidence="11" id="KW-0472">Membrane</keyword>
<evidence type="ECO:0000313" key="12">
    <source>
        <dbReference type="EMBL" id="KAJ2900160.1"/>
    </source>
</evidence>
<dbReference type="GO" id="GO:0005506">
    <property type="term" value="F:iron ion binding"/>
    <property type="evidence" value="ECO:0007669"/>
    <property type="project" value="InterPro"/>
</dbReference>
<comment type="pathway">
    <text evidence="2">Secondary metabolite biosynthesis.</text>
</comment>
<dbReference type="InterPro" id="IPR036396">
    <property type="entry name" value="Cyt_P450_sf"/>
</dbReference>
<name>A0AAD5RPR7_9PEZI</name>
<keyword evidence="13" id="KW-1185">Reference proteome</keyword>
<keyword evidence="6 8" id="KW-0408">Iron</keyword>
<proteinExistence type="inferred from homology"/>
<reference evidence="12" key="1">
    <citation type="submission" date="2022-07" db="EMBL/GenBank/DDBJ databases">
        <title>Draft genome sequence of Zalerion maritima ATCC 34329, a (micro)plastics degrading marine fungus.</title>
        <authorList>
            <person name="Paco A."/>
            <person name="Goncalves M.F.M."/>
            <person name="Rocha-Santos T.A.P."/>
            <person name="Alves A."/>
        </authorList>
    </citation>
    <scope>NUCLEOTIDE SEQUENCE</scope>
    <source>
        <strain evidence="12">ATCC 34329</strain>
    </source>
</reference>
<dbReference type="PRINTS" id="PR00463">
    <property type="entry name" value="EP450I"/>
</dbReference>
<feature type="transmembrane region" description="Helical" evidence="11">
    <location>
        <begin position="13"/>
        <end position="30"/>
    </location>
</feature>
<evidence type="ECO:0008006" key="14">
    <source>
        <dbReference type="Google" id="ProtNLM"/>
    </source>
</evidence>
<accession>A0AAD5RPR7</accession>
<keyword evidence="11" id="KW-1133">Transmembrane helix</keyword>
<evidence type="ECO:0000256" key="2">
    <source>
        <dbReference type="ARBA" id="ARBA00005179"/>
    </source>
</evidence>
<evidence type="ECO:0000256" key="11">
    <source>
        <dbReference type="SAM" id="Phobius"/>
    </source>
</evidence>
<dbReference type="GO" id="GO:0020037">
    <property type="term" value="F:heme binding"/>
    <property type="evidence" value="ECO:0007669"/>
    <property type="project" value="InterPro"/>
</dbReference>
<feature type="binding site" description="axial binding residue" evidence="8">
    <location>
        <position position="500"/>
    </location>
    <ligand>
        <name>heme</name>
        <dbReference type="ChEBI" id="CHEBI:30413"/>
    </ligand>
    <ligandPart>
        <name>Fe</name>
        <dbReference type="ChEBI" id="CHEBI:18248"/>
    </ligandPart>
</feature>
<evidence type="ECO:0000313" key="13">
    <source>
        <dbReference type="Proteomes" id="UP001201980"/>
    </source>
</evidence>
<dbReference type="PANTHER" id="PTHR24305:SF107">
    <property type="entry name" value="P450, PUTATIVE (EUROFUNG)-RELATED"/>
    <property type="match status" value="1"/>
</dbReference>
<comment type="caution">
    <text evidence="12">The sequence shown here is derived from an EMBL/GenBank/DDBJ whole genome shotgun (WGS) entry which is preliminary data.</text>
</comment>
<evidence type="ECO:0000256" key="6">
    <source>
        <dbReference type="ARBA" id="ARBA00023004"/>
    </source>
</evidence>
<dbReference type="CDD" id="cd11051">
    <property type="entry name" value="CYP59-like"/>
    <property type="match status" value="1"/>
</dbReference>
<dbReference type="PRINTS" id="PR00385">
    <property type="entry name" value="P450"/>
</dbReference>
<dbReference type="EMBL" id="JAKWBI020000178">
    <property type="protein sequence ID" value="KAJ2900160.1"/>
    <property type="molecule type" value="Genomic_DNA"/>
</dbReference>
<sequence>MVLNFIPSGARRLAGWLSLGTVAYYLYRWYTVRLFFRRLKAAGLPLMPHSWLLGHIGLIASLPPSDFPMDAYGNYMQTRFQKNWKKIFPERETCPHVLYVDMWPFFQPVVIVTDPEVATQYMSHPSTPKHPIARRFLYPLTQNLDLVTSEGQLWKTWRARLNPGFSARNLLGLLPEILEEVDTFVEILRSKTGNQNEGEGWGDLFEMEGCTTNMTFDVIGRAGLGIKLGSQRQNADSTGFREVLAETVDLLVLEENTKTLRKRLSPWRRYKIWANQRYMDRILMPQIERELHRSKDEENTGATAQKTVLELSVKTTKEEMGPGADISELDPMFVKTLLAQLKIFLFAGHDTTATSLCWIWHELGRNPDALETMRKEHDEIFGKDVGKAREMLEREPALVNRCPYTNGVVKEGLRLHPNIASARLGSKSINLRNVPGFPNTSFPTEGLMIWDGVQAMHARDDIWVDAQSFRPERWMVTDENDPMHPPKNAWRPFSIGPRNCIGQELAMLEMKLTMIMTARELDVVEDWDEWDRQNPGKSKDTYNGERMYQIKGSTPHAKEGMPTRVRLARR</sequence>
<comment type="similarity">
    <text evidence="9">Belongs to the cytochrome P450 family.</text>
</comment>
<keyword evidence="7 9" id="KW-0503">Monooxygenase</keyword>
<evidence type="ECO:0000256" key="9">
    <source>
        <dbReference type="RuleBase" id="RU000461"/>
    </source>
</evidence>
<organism evidence="12 13">
    <name type="scientific">Zalerion maritima</name>
    <dbReference type="NCBI Taxonomy" id="339359"/>
    <lineage>
        <taxon>Eukaryota</taxon>
        <taxon>Fungi</taxon>
        <taxon>Dikarya</taxon>
        <taxon>Ascomycota</taxon>
        <taxon>Pezizomycotina</taxon>
        <taxon>Sordariomycetes</taxon>
        <taxon>Lulworthiomycetidae</taxon>
        <taxon>Lulworthiales</taxon>
        <taxon>Lulworthiaceae</taxon>
        <taxon>Zalerion</taxon>
    </lineage>
</organism>
<dbReference type="GO" id="GO:0016705">
    <property type="term" value="F:oxidoreductase activity, acting on paired donors, with incorporation or reduction of molecular oxygen"/>
    <property type="evidence" value="ECO:0007669"/>
    <property type="project" value="InterPro"/>
</dbReference>
<keyword evidence="5 9" id="KW-0560">Oxidoreductase</keyword>
<keyword evidence="4 8" id="KW-0479">Metal-binding</keyword>
<keyword evidence="11" id="KW-0812">Transmembrane</keyword>
<dbReference type="SUPFAM" id="SSF48264">
    <property type="entry name" value="Cytochrome P450"/>
    <property type="match status" value="1"/>
</dbReference>
<feature type="region of interest" description="Disordered" evidence="10">
    <location>
        <begin position="549"/>
        <end position="570"/>
    </location>
</feature>